<keyword evidence="2" id="KW-1185">Reference proteome</keyword>
<gene>
    <name evidence="1" type="ORF">ENSA5_66970</name>
</gene>
<proteinExistence type="predicted"/>
<comment type="caution">
    <text evidence="1">The sequence shown here is derived from an EMBL/GenBank/DDBJ whole genome shotgun (WGS) entry which is preliminary data.</text>
</comment>
<dbReference type="AlphaFoldDB" id="A0A2S9XBE8"/>
<organism evidence="1 2">
    <name type="scientific">Enhygromyxa salina</name>
    <dbReference type="NCBI Taxonomy" id="215803"/>
    <lineage>
        <taxon>Bacteria</taxon>
        <taxon>Pseudomonadati</taxon>
        <taxon>Myxococcota</taxon>
        <taxon>Polyangia</taxon>
        <taxon>Nannocystales</taxon>
        <taxon>Nannocystaceae</taxon>
        <taxon>Enhygromyxa</taxon>
    </lineage>
</organism>
<name>A0A2S9XBE8_9BACT</name>
<protein>
    <submittedName>
        <fullName evidence="1">Uncharacterized protein</fullName>
    </submittedName>
</protein>
<sequence>MTAEAQLTIPPPRADRPPLKTNLLHTMQQANTALAPLFPYLHPGAIVATGALFIGDTDKDYGQFYHHNTVDEVIIAFVAQGGNLKTGQLYNGGRVHGVNSFLKDQTSPGTFAVFTITQRQLDEGEQSEAISLLCTKCRKQLLKETYDSTSVPDAHELDHPFVTPLMSAEAFRAYNEDPERRRCPDCGHVNEPFPVHAWGWDLYATQSTTMTAAKQILLEAGGKEAS</sequence>
<evidence type="ECO:0000313" key="1">
    <source>
        <dbReference type="EMBL" id="PRP90175.1"/>
    </source>
</evidence>
<reference evidence="1 2" key="1">
    <citation type="submission" date="2018-03" db="EMBL/GenBank/DDBJ databases">
        <title>Draft Genome Sequences of the Obligatory Marine Myxobacteria Enhygromyxa salina SWB005.</title>
        <authorList>
            <person name="Poehlein A."/>
            <person name="Moghaddam J.A."/>
            <person name="Harms H."/>
            <person name="Alanjari M."/>
            <person name="Koenig G.M."/>
            <person name="Daniel R."/>
            <person name="Schaeberle T.F."/>
        </authorList>
    </citation>
    <scope>NUCLEOTIDE SEQUENCE [LARGE SCALE GENOMIC DNA]</scope>
    <source>
        <strain evidence="1 2">SWB005</strain>
    </source>
</reference>
<dbReference type="OrthoDB" id="9154832at2"/>
<dbReference type="EMBL" id="PVNK01000292">
    <property type="protein sequence ID" value="PRP90175.1"/>
    <property type="molecule type" value="Genomic_DNA"/>
</dbReference>
<dbReference type="RefSeq" id="WP_106395837.1">
    <property type="nucleotide sequence ID" value="NZ_PVNK01000292.1"/>
</dbReference>
<evidence type="ECO:0000313" key="2">
    <source>
        <dbReference type="Proteomes" id="UP000237968"/>
    </source>
</evidence>
<accession>A0A2S9XBE8</accession>
<dbReference type="Proteomes" id="UP000237968">
    <property type="component" value="Unassembled WGS sequence"/>
</dbReference>